<proteinExistence type="predicted"/>
<gene>
    <name evidence="2" type="ORF">PLEPLA_LOCUS27162</name>
</gene>
<dbReference type="EMBL" id="CADEAL010002269">
    <property type="protein sequence ID" value="CAB1439362.1"/>
    <property type="molecule type" value="Genomic_DNA"/>
</dbReference>
<comment type="caution">
    <text evidence="2">The sequence shown here is derived from an EMBL/GenBank/DDBJ whole genome shotgun (WGS) entry which is preliminary data.</text>
</comment>
<feature type="region of interest" description="Disordered" evidence="1">
    <location>
        <begin position="1"/>
        <end position="28"/>
    </location>
</feature>
<reference evidence="2" key="1">
    <citation type="submission" date="2020-03" db="EMBL/GenBank/DDBJ databases">
        <authorList>
            <person name="Weist P."/>
        </authorList>
    </citation>
    <scope>NUCLEOTIDE SEQUENCE</scope>
</reference>
<sequence length="100" mass="10958">MSKDQPSSPEAEEITPPTATDRHTDRPCSLATSTRLDHIYCTVLNEGKLVPRSPQASKASVSTSGLQRSIPLTPARASAKTRALCERCWTTDNSDMTWQL</sequence>
<accession>A0A9N7YPA7</accession>
<organism evidence="2 3">
    <name type="scientific">Pleuronectes platessa</name>
    <name type="common">European plaice</name>
    <dbReference type="NCBI Taxonomy" id="8262"/>
    <lineage>
        <taxon>Eukaryota</taxon>
        <taxon>Metazoa</taxon>
        <taxon>Chordata</taxon>
        <taxon>Craniata</taxon>
        <taxon>Vertebrata</taxon>
        <taxon>Euteleostomi</taxon>
        <taxon>Actinopterygii</taxon>
        <taxon>Neopterygii</taxon>
        <taxon>Teleostei</taxon>
        <taxon>Neoteleostei</taxon>
        <taxon>Acanthomorphata</taxon>
        <taxon>Carangaria</taxon>
        <taxon>Pleuronectiformes</taxon>
        <taxon>Pleuronectoidei</taxon>
        <taxon>Pleuronectidae</taxon>
        <taxon>Pleuronectes</taxon>
    </lineage>
</organism>
<evidence type="ECO:0000313" key="2">
    <source>
        <dbReference type="EMBL" id="CAB1439362.1"/>
    </source>
</evidence>
<evidence type="ECO:0000256" key="1">
    <source>
        <dbReference type="SAM" id="MobiDB-lite"/>
    </source>
</evidence>
<protein>
    <submittedName>
        <fullName evidence="2">Uncharacterized protein</fullName>
    </submittedName>
</protein>
<keyword evidence="3" id="KW-1185">Reference proteome</keyword>
<dbReference type="Proteomes" id="UP001153269">
    <property type="component" value="Unassembled WGS sequence"/>
</dbReference>
<name>A0A9N7YPA7_PLEPL</name>
<dbReference type="AlphaFoldDB" id="A0A9N7YPA7"/>
<evidence type="ECO:0000313" key="3">
    <source>
        <dbReference type="Proteomes" id="UP001153269"/>
    </source>
</evidence>